<evidence type="ECO:0008006" key="4">
    <source>
        <dbReference type="Google" id="ProtNLM"/>
    </source>
</evidence>
<evidence type="ECO:0000256" key="1">
    <source>
        <dbReference type="SAM" id="Phobius"/>
    </source>
</evidence>
<name>A0A5E4RUG6_9BURK</name>
<evidence type="ECO:0000313" key="3">
    <source>
        <dbReference type="Proteomes" id="UP000343317"/>
    </source>
</evidence>
<keyword evidence="3" id="KW-1185">Reference proteome</keyword>
<evidence type="ECO:0000313" key="2">
    <source>
        <dbReference type="EMBL" id="VVD66673.1"/>
    </source>
</evidence>
<reference evidence="2 3" key="1">
    <citation type="submission" date="2019-08" db="EMBL/GenBank/DDBJ databases">
        <authorList>
            <person name="Peeters C."/>
        </authorList>
    </citation>
    <scope>NUCLEOTIDE SEQUENCE [LARGE SCALE GENOMIC DNA]</scope>
    <source>
        <strain evidence="2 3">LMG 31112</strain>
    </source>
</reference>
<dbReference type="Proteomes" id="UP000343317">
    <property type="component" value="Unassembled WGS sequence"/>
</dbReference>
<dbReference type="AlphaFoldDB" id="A0A5E4RUG6"/>
<dbReference type="RefSeq" id="WP_150618940.1">
    <property type="nucleotide sequence ID" value="NZ_CABPSM010000001.1"/>
</dbReference>
<accession>A0A5E4RUG6</accession>
<keyword evidence="1" id="KW-1133">Transmembrane helix</keyword>
<protein>
    <recommendedName>
        <fullName evidence="4">DUF2946 domain-containing protein</fullName>
    </recommendedName>
</protein>
<gene>
    <name evidence="2" type="ORF">PHO31112_00392</name>
</gene>
<feature type="transmembrane region" description="Helical" evidence="1">
    <location>
        <begin position="24"/>
        <end position="42"/>
    </location>
</feature>
<sequence>MPPIEPVFRQWRARLRTLAGHGRSGWIVWLIVALICVQMWGLQHEILHARELSGSVQSASAPVDSHDSDLTFGDDDDVSSTTPFGVGGHHHHCHLFEGATLAAGMAVAVLQWRGANPTANTPLRATGRTHASALELPFDSRAPPVAV</sequence>
<dbReference type="EMBL" id="CABPSM010000001">
    <property type="protein sequence ID" value="VVD66673.1"/>
    <property type="molecule type" value="Genomic_DNA"/>
</dbReference>
<keyword evidence="1" id="KW-0472">Membrane</keyword>
<organism evidence="2 3">
    <name type="scientific">Pandoraea horticolens</name>
    <dbReference type="NCBI Taxonomy" id="2508298"/>
    <lineage>
        <taxon>Bacteria</taxon>
        <taxon>Pseudomonadati</taxon>
        <taxon>Pseudomonadota</taxon>
        <taxon>Betaproteobacteria</taxon>
        <taxon>Burkholderiales</taxon>
        <taxon>Burkholderiaceae</taxon>
        <taxon>Pandoraea</taxon>
    </lineage>
</organism>
<proteinExistence type="predicted"/>
<keyword evidence="1" id="KW-0812">Transmembrane</keyword>